<dbReference type="AlphaFoldDB" id="A0A9P1N885"/>
<keyword evidence="2" id="KW-1185">Reference proteome</keyword>
<protein>
    <submittedName>
        <fullName evidence="1">Uncharacterized protein</fullName>
    </submittedName>
</protein>
<sequence length="102" mass="12335">MKHDKYIQIELQNHYRQISKWFNDLKSNANTEKFDAETLERYNKLSNDYDNYLVSAQRKINCFGSDFIGKNFNQQFDEVIQLFTRARNIYNEVYEIIYITSA</sequence>
<dbReference type="EMBL" id="CANHGI010000006">
    <property type="protein sequence ID" value="CAI5454766.1"/>
    <property type="molecule type" value="Genomic_DNA"/>
</dbReference>
<proteinExistence type="predicted"/>
<accession>A0A9P1N885</accession>
<evidence type="ECO:0000313" key="1">
    <source>
        <dbReference type="EMBL" id="CAI5454766.1"/>
    </source>
</evidence>
<evidence type="ECO:0000313" key="2">
    <source>
        <dbReference type="Proteomes" id="UP001152747"/>
    </source>
</evidence>
<dbReference type="Proteomes" id="UP001152747">
    <property type="component" value="Unassembled WGS sequence"/>
</dbReference>
<reference evidence="1" key="1">
    <citation type="submission" date="2022-11" db="EMBL/GenBank/DDBJ databases">
        <authorList>
            <person name="Kikuchi T."/>
        </authorList>
    </citation>
    <scope>NUCLEOTIDE SEQUENCE</scope>
    <source>
        <strain evidence="1">PS1010</strain>
    </source>
</reference>
<organism evidence="1 2">
    <name type="scientific">Caenorhabditis angaria</name>
    <dbReference type="NCBI Taxonomy" id="860376"/>
    <lineage>
        <taxon>Eukaryota</taxon>
        <taxon>Metazoa</taxon>
        <taxon>Ecdysozoa</taxon>
        <taxon>Nematoda</taxon>
        <taxon>Chromadorea</taxon>
        <taxon>Rhabditida</taxon>
        <taxon>Rhabditina</taxon>
        <taxon>Rhabditomorpha</taxon>
        <taxon>Rhabditoidea</taxon>
        <taxon>Rhabditidae</taxon>
        <taxon>Peloderinae</taxon>
        <taxon>Caenorhabditis</taxon>
    </lineage>
</organism>
<gene>
    <name evidence="1" type="ORF">CAMP_LOCUS17403</name>
</gene>
<name>A0A9P1N885_9PELO</name>
<comment type="caution">
    <text evidence="1">The sequence shown here is derived from an EMBL/GenBank/DDBJ whole genome shotgun (WGS) entry which is preliminary data.</text>
</comment>